<evidence type="ECO:0000256" key="2">
    <source>
        <dbReference type="SAM" id="Coils"/>
    </source>
</evidence>
<comment type="similarity">
    <text evidence="1">Belongs to the syntaxin family.</text>
</comment>
<dbReference type="PANTHER" id="PTHR19957:SF139">
    <property type="entry name" value="SYNTAXIN-17"/>
    <property type="match status" value="1"/>
</dbReference>
<proteinExistence type="inferred from homology"/>
<feature type="coiled-coil region" evidence="2">
    <location>
        <begin position="49"/>
        <end position="83"/>
    </location>
</feature>
<dbReference type="GO" id="GO:0000149">
    <property type="term" value="F:SNARE binding"/>
    <property type="evidence" value="ECO:0007669"/>
    <property type="project" value="TreeGrafter"/>
</dbReference>
<dbReference type="PROSITE" id="PS50192">
    <property type="entry name" value="T_SNARE"/>
    <property type="match status" value="1"/>
</dbReference>
<evidence type="ECO:0000256" key="1">
    <source>
        <dbReference type="ARBA" id="ARBA00009063"/>
    </source>
</evidence>
<dbReference type="InterPro" id="IPR010989">
    <property type="entry name" value="SNARE"/>
</dbReference>
<organism evidence="6 7">
    <name type="scientific">Drosophila navojoa</name>
    <name type="common">Fruit fly</name>
    <dbReference type="NCBI Taxonomy" id="7232"/>
    <lineage>
        <taxon>Eukaryota</taxon>
        <taxon>Metazoa</taxon>
        <taxon>Ecdysozoa</taxon>
        <taxon>Arthropoda</taxon>
        <taxon>Hexapoda</taxon>
        <taxon>Insecta</taxon>
        <taxon>Pterygota</taxon>
        <taxon>Neoptera</taxon>
        <taxon>Endopterygota</taxon>
        <taxon>Diptera</taxon>
        <taxon>Brachycera</taxon>
        <taxon>Muscomorpha</taxon>
        <taxon>Ephydroidea</taxon>
        <taxon>Drosophilidae</taxon>
        <taxon>Drosophila</taxon>
    </lineage>
</organism>
<dbReference type="GO" id="GO:0048278">
    <property type="term" value="P:vesicle docking"/>
    <property type="evidence" value="ECO:0007669"/>
    <property type="project" value="TreeGrafter"/>
</dbReference>
<dbReference type="STRING" id="7232.A0A484BX14"/>
<evidence type="ECO:0000313" key="7">
    <source>
        <dbReference type="Proteomes" id="UP000295192"/>
    </source>
</evidence>
<comment type="caution">
    <text evidence="6">The sequence shown here is derived from an EMBL/GenBank/DDBJ whole genome shotgun (WGS) entry which is preliminary data.</text>
</comment>
<keyword evidence="2" id="KW-0175">Coiled coil</keyword>
<dbReference type="OrthoDB" id="10035606at2759"/>
<dbReference type="PANTHER" id="PTHR19957">
    <property type="entry name" value="SYNTAXIN"/>
    <property type="match status" value="1"/>
</dbReference>
<keyword evidence="4" id="KW-0472">Membrane</keyword>
<keyword evidence="7" id="KW-1185">Reference proteome</keyword>
<evidence type="ECO:0000256" key="4">
    <source>
        <dbReference type="SAM" id="Phobius"/>
    </source>
</evidence>
<dbReference type="InterPro" id="IPR000727">
    <property type="entry name" value="T_SNARE_dom"/>
</dbReference>
<accession>A0A484BX14</accession>
<keyword evidence="4" id="KW-0812">Transmembrane</keyword>
<dbReference type="GO" id="GO:0000421">
    <property type="term" value="C:autophagosome membrane"/>
    <property type="evidence" value="ECO:0007669"/>
    <property type="project" value="TreeGrafter"/>
</dbReference>
<evidence type="ECO:0000259" key="5">
    <source>
        <dbReference type="PROSITE" id="PS50192"/>
    </source>
</evidence>
<dbReference type="InterPro" id="IPR045242">
    <property type="entry name" value="Syntaxin"/>
</dbReference>
<gene>
    <name evidence="6" type="ORF">AWZ03_000182</name>
</gene>
<dbReference type="KEGG" id="dnv:108651945"/>
<dbReference type="OMA" id="YPVMGAL"/>
<keyword evidence="4" id="KW-1133">Transmembrane helix</keyword>
<dbReference type="Pfam" id="PF26585">
    <property type="entry name" value="STX17_N"/>
    <property type="match status" value="1"/>
</dbReference>
<reference evidence="6 7" key="1">
    <citation type="journal article" date="2019" name="J. Hered.">
        <title>An Improved Genome Assembly for Drosophila navojoa, the Basal Species in the mojavensis Cluster.</title>
        <authorList>
            <person name="Vanderlinde T."/>
            <person name="Dupim E.G."/>
            <person name="Nazario-Yepiz N.O."/>
            <person name="Carvalho A.B."/>
        </authorList>
    </citation>
    <scope>NUCLEOTIDE SEQUENCE [LARGE SCALE GENOMIC DNA]</scope>
    <source>
        <strain evidence="6">Navoj_Jal97</strain>
        <tissue evidence="6">Whole organism</tissue>
    </source>
</reference>
<feature type="transmembrane region" description="Helical" evidence="4">
    <location>
        <begin position="244"/>
        <end position="263"/>
    </location>
</feature>
<dbReference type="EMBL" id="LSRL02000001">
    <property type="protein sequence ID" value="TDG53367.1"/>
    <property type="molecule type" value="Genomic_DNA"/>
</dbReference>
<dbReference type="GO" id="GO:0031201">
    <property type="term" value="C:SNARE complex"/>
    <property type="evidence" value="ECO:0007669"/>
    <property type="project" value="TreeGrafter"/>
</dbReference>
<protein>
    <recommendedName>
        <fullName evidence="5">t-SNARE coiled-coil homology domain-containing protein</fullName>
    </recommendedName>
</protein>
<feature type="region of interest" description="Disordered" evidence="3">
    <location>
        <begin position="278"/>
        <end position="299"/>
    </location>
</feature>
<dbReference type="GO" id="GO:0006906">
    <property type="term" value="P:vesicle fusion"/>
    <property type="evidence" value="ECO:0007669"/>
    <property type="project" value="TreeGrafter"/>
</dbReference>
<dbReference type="InterPro" id="IPR059001">
    <property type="entry name" value="STX17_N"/>
</dbReference>
<evidence type="ECO:0000313" key="6">
    <source>
        <dbReference type="EMBL" id="TDG53367.1"/>
    </source>
</evidence>
<feature type="transmembrane region" description="Helical" evidence="4">
    <location>
        <begin position="219"/>
        <end position="238"/>
    </location>
</feature>
<dbReference type="GO" id="GO:0005886">
    <property type="term" value="C:plasma membrane"/>
    <property type="evidence" value="ECO:0007669"/>
    <property type="project" value="TreeGrafter"/>
</dbReference>
<dbReference type="GO" id="GO:0005484">
    <property type="term" value="F:SNAP receptor activity"/>
    <property type="evidence" value="ECO:0007669"/>
    <property type="project" value="TreeGrafter"/>
</dbReference>
<dbReference type="GO" id="GO:0012505">
    <property type="term" value="C:endomembrane system"/>
    <property type="evidence" value="ECO:0007669"/>
    <property type="project" value="TreeGrafter"/>
</dbReference>
<feature type="domain" description="T-SNARE coiled-coil homology" evidence="5">
    <location>
        <begin position="151"/>
        <end position="213"/>
    </location>
</feature>
<evidence type="ECO:0000256" key="3">
    <source>
        <dbReference type="SAM" id="MobiDB-lite"/>
    </source>
</evidence>
<dbReference type="GO" id="GO:0006886">
    <property type="term" value="P:intracellular protein transport"/>
    <property type="evidence" value="ECO:0007669"/>
    <property type="project" value="TreeGrafter"/>
</dbReference>
<dbReference type="Gene3D" id="1.20.5.110">
    <property type="match status" value="1"/>
</dbReference>
<dbReference type="AlphaFoldDB" id="A0A484BX14"/>
<dbReference type="GO" id="GO:0006887">
    <property type="term" value="P:exocytosis"/>
    <property type="evidence" value="ECO:0007669"/>
    <property type="project" value="TreeGrafter"/>
</dbReference>
<dbReference type="Proteomes" id="UP000295192">
    <property type="component" value="Unassembled WGS sequence"/>
</dbReference>
<name>A0A484BX14_DRONA</name>
<sequence>MVDDKLTLKQAEVSVQRFQEQAVPHHMSLLENHRSNIEKSLALGDWHKIKKEELNAMRVIKQIKNLLLEMDALREKLREEDQERFDNLMKAGKDRAFEGMKKFLELKLKTPNVQQDDDQDNHSLVDIDNVPALQHTLPQLQTNFQLEEHQLLQRQSCLEQMEQLQHEIYSLNCMFHNMRELTQEQANSVQSIADNAEEALENVIEGEKQLRNALTYRKAMYPVVGALLGTCVGGPIGLVAGIKAGSLAAVGCGILGFTGGSVLKSNPNVMHGNIEEQQAQQLEDGNDSTETLELAEKSE</sequence>
<dbReference type="SUPFAM" id="SSF47661">
    <property type="entry name" value="t-snare proteins"/>
    <property type="match status" value="1"/>
</dbReference>
<feature type="compositionally biased region" description="Polar residues" evidence="3">
    <location>
        <begin position="278"/>
        <end position="291"/>
    </location>
</feature>